<evidence type="ECO:0000313" key="2">
    <source>
        <dbReference type="EMBL" id="KAK2752031.1"/>
    </source>
</evidence>
<dbReference type="EMBL" id="VYYT01000256">
    <property type="protein sequence ID" value="KAK2752031.1"/>
    <property type="molecule type" value="Genomic_DNA"/>
</dbReference>
<evidence type="ECO:0000256" key="1">
    <source>
        <dbReference type="SAM" id="MobiDB-lite"/>
    </source>
</evidence>
<feature type="region of interest" description="Disordered" evidence="1">
    <location>
        <begin position="74"/>
        <end position="99"/>
    </location>
</feature>
<sequence>MRPAGARIARVCTEELQSNGVGFAGFEVLQVSGFDLFDVPGGKFIDLSCHDVFGASSGGFSHWDLDSDGLRGGYCEGRGRQDGEDGNGSGGDVGEEHCE</sequence>
<proteinExistence type="predicted"/>
<name>A0AAD9YAS3_COLKA</name>
<dbReference type="AlphaFoldDB" id="A0AAD9YAS3"/>
<organism evidence="2 3">
    <name type="scientific">Colletotrichum kahawae</name>
    <name type="common">Coffee berry disease fungus</name>
    <dbReference type="NCBI Taxonomy" id="34407"/>
    <lineage>
        <taxon>Eukaryota</taxon>
        <taxon>Fungi</taxon>
        <taxon>Dikarya</taxon>
        <taxon>Ascomycota</taxon>
        <taxon>Pezizomycotina</taxon>
        <taxon>Sordariomycetes</taxon>
        <taxon>Hypocreomycetidae</taxon>
        <taxon>Glomerellales</taxon>
        <taxon>Glomerellaceae</taxon>
        <taxon>Colletotrichum</taxon>
        <taxon>Colletotrichum gloeosporioides species complex</taxon>
    </lineage>
</organism>
<gene>
    <name evidence="2" type="ORF">CKAH01_06317</name>
</gene>
<comment type="caution">
    <text evidence="2">The sequence shown here is derived from an EMBL/GenBank/DDBJ whole genome shotgun (WGS) entry which is preliminary data.</text>
</comment>
<keyword evidence="3" id="KW-1185">Reference proteome</keyword>
<dbReference type="Proteomes" id="UP001281614">
    <property type="component" value="Unassembled WGS sequence"/>
</dbReference>
<reference evidence="2" key="1">
    <citation type="submission" date="2023-02" db="EMBL/GenBank/DDBJ databases">
        <title>Colletotrichum kahawae CIFC_Que2 genome sequencing and assembly.</title>
        <authorList>
            <person name="Baroncelli R."/>
        </authorList>
    </citation>
    <scope>NUCLEOTIDE SEQUENCE</scope>
    <source>
        <strain evidence="2">CIFC_Que2</strain>
    </source>
</reference>
<evidence type="ECO:0000313" key="3">
    <source>
        <dbReference type="Proteomes" id="UP001281614"/>
    </source>
</evidence>
<accession>A0AAD9YAS3</accession>
<protein>
    <submittedName>
        <fullName evidence="2">Uncharacterized protein</fullName>
    </submittedName>
</protein>